<dbReference type="PANTHER" id="PTHR22939:SF130">
    <property type="entry name" value="PERIPLASMIC SERINE ENDOPROTEASE DEGP-LIKE-RELATED"/>
    <property type="match status" value="1"/>
</dbReference>
<dbReference type="GO" id="GO:0006508">
    <property type="term" value="P:proteolysis"/>
    <property type="evidence" value="ECO:0007669"/>
    <property type="project" value="UniProtKB-KW"/>
</dbReference>
<dbReference type="SMART" id="SM00228">
    <property type="entry name" value="PDZ"/>
    <property type="match status" value="2"/>
</dbReference>
<dbReference type="GO" id="GO:0042597">
    <property type="term" value="C:periplasmic space"/>
    <property type="evidence" value="ECO:0007669"/>
    <property type="project" value="UniProtKB-SubCell"/>
</dbReference>
<feature type="compositionally biased region" description="Basic and acidic residues" evidence="16">
    <location>
        <begin position="429"/>
        <end position="442"/>
    </location>
</feature>
<evidence type="ECO:0000256" key="17">
    <source>
        <dbReference type="SAM" id="SignalP"/>
    </source>
</evidence>
<evidence type="ECO:0000256" key="14">
    <source>
        <dbReference type="PIRSR" id="PIRSR611782-1"/>
    </source>
</evidence>
<feature type="active site" description="Charge relay system" evidence="14">
    <location>
        <position position="240"/>
    </location>
</feature>
<evidence type="ECO:0000256" key="15">
    <source>
        <dbReference type="PIRSR" id="PIRSR611782-2"/>
    </source>
</evidence>
<evidence type="ECO:0000256" key="13">
    <source>
        <dbReference type="ARBA" id="ARBA00032850"/>
    </source>
</evidence>
<evidence type="ECO:0000259" key="18">
    <source>
        <dbReference type="PROSITE" id="PS50106"/>
    </source>
</evidence>
<dbReference type="InterPro" id="IPR001478">
    <property type="entry name" value="PDZ"/>
</dbReference>
<keyword evidence="11" id="KW-0720">Serine protease</keyword>
<evidence type="ECO:0000256" key="10">
    <source>
        <dbReference type="ARBA" id="ARBA00022801"/>
    </source>
</evidence>
<dbReference type="NCBIfam" id="TIGR02037">
    <property type="entry name" value="degP_htrA_DO"/>
    <property type="match status" value="1"/>
</dbReference>
<accession>A0A841M0Z6</accession>
<keyword evidence="12" id="KW-0346">Stress response</keyword>
<keyword evidence="20" id="KW-1185">Reference proteome</keyword>
<keyword evidence="7 17" id="KW-0732">Signal</keyword>
<evidence type="ECO:0000256" key="1">
    <source>
        <dbReference type="ARBA" id="ARBA00001772"/>
    </source>
</evidence>
<dbReference type="SUPFAM" id="SSF50494">
    <property type="entry name" value="Trypsin-like serine proteases"/>
    <property type="match status" value="1"/>
</dbReference>
<evidence type="ECO:0000256" key="12">
    <source>
        <dbReference type="ARBA" id="ARBA00023016"/>
    </source>
</evidence>
<protein>
    <recommendedName>
        <fullName evidence="5">Probable periplasmic serine endoprotease DegP-like</fullName>
        <ecNumber evidence="4">3.4.21.107</ecNumber>
    </recommendedName>
    <alternativeName>
        <fullName evidence="13">Protease Do</fullName>
    </alternativeName>
</protein>
<dbReference type="PANTHER" id="PTHR22939">
    <property type="entry name" value="SERINE PROTEASE FAMILY S1C HTRA-RELATED"/>
    <property type="match status" value="1"/>
</dbReference>
<sequence length="547" mass="57871">MVSAFKTGLVRNTLLVLSLTALALPFDVGFNQAVAQSTAAELHAKGKGPASVADLAEGLIDAVVNISTSQTIKGEGDGTVQVPDVPEGSPFQEFFDDYFKKKDEEGGDERSGKVQSLGSGFVVDAEKGFIITNNHVIADADEITVNFNDGAKLKAELVGTDTKTDIALLKVDPKKRKLVAVKFGNSEAARIGDWVMAIGNPFGLGGTVTVGIISARKRDINSGPYDSFIQTDAAINRGNSGGPLFDMDGNVIGINTAIISPSGGSIGIGFAIPSEIAGSIMDQLKEFGEVRRGWLGVRIQPISDDMLENLGLKEAKGALVAGLIDGAEVDNKALKAGDVILRFDGKVVDTARDLPRLVAESAVDDVVDIVIQRDGKEQTVKVKLGRMAETEKASSSADEEDEEMMDDQELETEDQAPPPALAPSTEEGATDKGDKPADEAKPDTAAVPAVTVLGMKLGVLDDDMRGIYGIDEEVEGVVVQDVAPSSAAATKRIEAGEVIVDIGQEVMKTPQDVKKRIEALQRQGRKNALIMLASRSGELRFVTIRID</sequence>
<evidence type="ECO:0000313" key="19">
    <source>
        <dbReference type="EMBL" id="MBB6259798.1"/>
    </source>
</evidence>
<evidence type="ECO:0000256" key="6">
    <source>
        <dbReference type="ARBA" id="ARBA00022670"/>
    </source>
</evidence>
<dbReference type="PROSITE" id="PS50106">
    <property type="entry name" value="PDZ"/>
    <property type="match status" value="1"/>
</dbReference>
<gene>
    <name evidence="19" type="ORF">FHS77_000306</name>
</gene>
<dbReference type="PRINTS" id="PR00834">
    <property type="entry name" value="PROTEASES2C"/>
</dbReference>
<keyword evidence="8" id="KW-0677">Repeat</keyword>
<dbReference type="Gene3D" id="2.40.10.120">
    <property type="match status" value="1"/>
</dbReference>
<feature type="signal peptide" evidence="17">
    <location>
        <begin position="1"/>
        <end position="23"/>
    </location>
</feature>
<feature type="domain" description="PDZ" evidence="18">
    <location>
        <begin position="284"/>
        <end position="375"/>
    </location>
</feature>
<dbReference type="SUPFAM" id="SSF50156">
    <property type="entry name" value="PDZ domain-like"/>
    <property type="match status" value="2"/>
</dbReference>
<feature type="chain" id="PRO_5039672904" description="Probable periplasmic serine endoprotease DegP-like" evidence="17">
    <location>
        <begin position="24"/>
        <end position="547"/>
    </location>
</feature>
<comment type="caution">
    <text evidence="19">The sequence shown here is derived from an EMBL/GenBank/DDBJ whole genome shotgun (WGS) entry which is preliminary data.</text>
</comment>
<evidence type="ECO:0000256" key="8">
    <source>
        <dbReference type="ARBA" id="ARBA00022737"/>
    </source>
</evidence>
<comment type="similarity">
    <text evidence="3">Belongs to the peptidase S1C family.</text>
</comment>
<comment type="subcellular location">
    <subcellularLocation>
        <location evidence="2">Periplasm</location>
    </subcellularLocation>
</comment>
<evidence type="ECO:0000256" key="9">
    <source>
        <dbReference type="ARBA" id="ARBA00022764"/>
    </source>
</evidence>
<keyword evidence="9" id="KW-0574">Periplasm</keyword>
<dbReference type="EMBL" id="JACIIU010000001">
    <property type="protein sequence ID" value="MBB6259798.1"/>
    <property type="molecule type" value="Genomic_DNA"/>
</dbReference>
<dbReference type="Pfam" id="PF13180">
    <property type="entry name" value="PDZ_2"/>
    <property type="match status" value="1"/>
</dbReference>
<evidence type="ECO:0000256" key="2">
    <source>
        <dbReference type="ARBA" id="ARBA00004418"/>
    </source>
</evidence>
<dbReference type="InterPro" id="IPR011782">
    <property type="entry name" value="Pept_S1C_Do"/>
</dbReference>
<dbReference type="InterPro" id="IPR009003">
    <property type="entry name" value="Peptidase_S1_PA"/>
</dbReference>
<evidence type="ECO:0000256" key="7">
    <source>
        <dbReference type="ARBA" id="ARBA00022729"/>
    </source>
</evidence>
<reference evidence="19 20" key="1">
    <citation type="submission" date="2020-08" db="EMBL/GenBank/DDBJ databases">
        <title>Genomic Encyclopedia of Type Strains, Phase IV (KMG-IV): sequencing the most valuable type-strain genomes for metagenomic binning, comparative biology and taxonomic classification.</title>
        <authorList>
            <person name="Goeker M."/>
        </authorList>
    </citation>
    <scope>NUCLEOTIDE SEQUENCE [LARGE SCALE GENOMIC DNA]</scope>
    <source>
        <strain evidence="19 20">DSM 22336</strain>
    </source>
</reference>
<dbReference type="FunFam" id="2.40.10.120:FF:000007">
    <property type="entry name" value="Periplasmic serine endoprotease DegP-like"/>
    <property type="match status" value="1"/>
</dbReference>
<feature type="active site" description="Charge relay system" evidence="14">
    <location>
        <position position="165"/>
    </location>
</feature>
<keyword evidence="6 19" id="KW-0645">Protease</keyword>
<evidence type="ECO:0000256" key="5">
    <source>
        <dbReference type="ARBA" id="ARBA00013958"/>
    </source>
</evidence>
<evidence type="ECO:0000256" key="3">
    <source>
        <dbReference type="ARBA" id="ARBA00010541"/>
    </source>
</evidence>
<proteinExistence type="inferred from homology"/>
<dbReference type="Pfam" id="PF13365">
    <property type="entry name" value="Trypsin_2"/>
    <property type="match status" value="1"/>
</dbReference>
<dbReference type="Gene3D" id="2.30.42.10">
    <property type="match status" value="2"/>
</dbReference>
<evidence type="ECO:0000256" key="4">
    <source>
        <dbReference type="ARBA" id="ARBA00013035"/>
    </source>
</evidence>
<dbReference type="GO" id="GO:0004252">
    <property type="term" value="F:serine-type endopeptidase activity"/>
    <property type="evidence" value="ECO:0007669"/>
    <property type="project" value="InterPro"/>
</dbReference>
<dbReference type="Proteomes" id="UP000555393">
    <property type="component" value="Unassembled WGS sequence"/>
</dbReference>
<comment type="catalytic activity">
    <reaction evidence="1">
        <text>Acts on substrates that are at least partially unfolded. The cleavage site P1 residue is normally between a pair of hydrophobic residues, such as Val-|-Val.</text>
        <dbReference type="EC" id="3.4.21.107"/>
    </reaction>
</comment>
<feature type="compositionally biased region" description="Basic and acidic residues" evidence="16">
    <location>
        <begin position="382"/>
        <end position="392"/>
    </location>
</feature>
<evidence type="ECO:0000256" key="16">
    <source>
        <dbReference type="SAM" id="MobiDB-lite"/>
    </source>
</evidence>
<name>A0A841M0Z6_9HYPH</name>
<feature type="compositionally biased region" description="Acidic residues" evidence="16">
    <location>
        <begin position="397"/>
        <end position="414"/>
    </location>
</feature>
<evidence type="ECO:0000313" key="20">
    <source>
        <dbReference type="Proteomes" id="UP000555393"/>
    </source>
</evidence>
<feature type="binding site" evidence="15">
    <location>
        <position position="135"/>
    </location>
    <ligand>
        <name>substrate</name>
    </ligand>
</feature>
<keyword evidence="10 19" id="KW-0378">Hydrolase</keyword>
<dbReference type="AlphaFoldDB" id="A0A841M0Z6"/>
<feature type="active site" description="Charge relay system" evidence="14">
    <location>
        <position position="135"/>
    </location>
</feature>
<organism evidence="19 20">
    <name type="scientific">Paenochrobactrum gallinarii</name>
    <dbReference type="NCBI Taxonomy" id="643673"/>
    <lineage>
        <taxon>Bacteria</taxon>
        <taxon>Pseudomonadati</taxon>
        <taxon>Pseudomonadota</taxon>
        <taxon>Alphaproteobacteria</taxon>
        <taxon>Hyphomicrobiales</taxon>
        <taxon>Brucellaceae</taxon>
        <taxon>Paenochrobactrum</taxon>
    </lineage>
</organism>
<dbReference type="InterPro" id="IPR036034">
    <property type="entry name" value="PDZ_sf"/>
</dbReference>
<dbReference type="InterPro" id="IPR001940">
    <property type="entry name" value="Peptidase_S1C"/>
</dbReference>
<feature type="binding site" evidence="15">
    <location>
        <position position="165"/>
    </location>
    <ligand>
        <name>substrate</name>
    </ligand>
</feature>
<feature type="region of interest" description="Disordered" evidence="16">
    <location>
        <begin position="382"/>
        <end position="445"/>
    </location>
</feature>
<evidence type="ECO:0000256" key="11">
    <source>
        <dbReference type="ARBA" id="ARBA00022825"/>
    </source>
</evidence>
<dbReference type="EC" id="3.4.21.107" evidence="4"/>
<feature type="binding site" evidence="15">
    <location>
        <begin position="238"/>
        <end position="240"/>
    </location>
    <ligand>
        <name>substrate</name>
    </ligand>
</feature>